<evidence type="ECO:0000313" key="3">
    <source>
        <dbReference type="EMBL" id="PZR12287.1"/>
    </source>
</evidence>
<dbReference type="Pfam" id="PF13181">
    <property type="entry name" value="TPR_8"/>
    <property type="match status" value="1"/>
</dbReference>
<dbReference type="Pfam" id="PF13432">
    <property type="entry name" value="TPR_16"/>
    <property type="match status" value="1"/>
</dbReference>
<keyword evidence="1" id="KW-0802">TPR repeat</keyword>
<sequence>MAQTELFTKGLAELKAGRFAEARKLFNDNEARLGTTAATLQLLKAAEANAALGKVDVAAKEFQEVIERNPAIAEGYLGLARIAIFLGQLDDAKTHATAAVKMAPQNAMSWTLLGLVHEAKGDIAGAMPNLEKGAQLGQSVYLAQYNMGRILTSEKKANQGIVYLLRATELDPKNADGWIALGLAQHQLKQFDKAIASLDRATKAAPKNPDPWATMADLQFQQKQFTAARATLEAGLKNVGDHPALLEKAIACCMMINDAPGAVGYLERELLVVPNYEQGWLNLAHLSLLTGNLDRSEAAAKHLLTLDPRNWEAWFHLGNLYDAVPDEAKAVDAYKKALAIVPDNWKVLMNLATTYLQGEGKAKWEEAKKLLEKALTVAPPGDFRVKYNLALAHVRLGDRAAALALAREIQQKAPPNEPMFAEARKLESNLLEKS</sequence>
<evidence type="ECO:0000313" key="4">
    <source>
        <dbReference type="Proteomes" id="UP000249061"/>
    </source>
</evidence>
<proteinExistence type="predicted"/>
<dbReference type="Proteomes" id="UP000249061">
    <property type="component" value="Unassembled WGS sequence"/>
</dbReference>
<protein>
    <recommendedName>
        <fullName evidence="2">Cytochrome c-type biogenesis protein H TPR domain-containing protein</fullName>
    </recommendedName>
</protein>
<feature type="repeat" description="TPR" evidence="1">
    <location>
        <begin position="311"/>
        <end position="344"/>
    </location>
</feature>
<feature type="repeat" description="TPR" evidence="1">
    <location>
        <begin position="175"/>
        <end position="208"/>
    </location>
</feature>
<organism evidence="3 4">
    <name type="scientific">Archangium gephyra</name>
    <dbReference type="NCBI Taxonomy" id="48"/>
    <lineage>
        <taxon>Bacteria</taxon>
        <taxon>Pseudomonadati</taxon>
        <taxon>Myxococcota</taxon>
        <taxon>Myxococcia</taxon>
        <taxon>Myxococcales</taxon>
        <taxon>Cystobacterineae</taxon>
        <taxon>Archangiaceae</taxon>
        <taxon>Archangium</taxon>
    </lineage>
</organism>
<dbReference type="GO" id="GO:0051301">
    <property type="term" value="P:cell division"/>
    <property type="evidence" value="ECO:0007669"/>
    <property type="project" value="TreeGrafter"/>
</dbReference>
<dbReference type="Pfam" id="PF14559">
    <property type="entry name" value="TPR_19"/>
    <property type="match status" value="1"/>
</dbReference>
<dbReference type="EMBL" id="QFQP01000012">
    <property type="protein sequence ID" value="PZR12287.1"/>
    <property type="molecule type" value="Genomic_DNA"/>
</dbReference>
<dbReference type="PANTHER" id="PTHR12558:SF13">
    <property type="entry name" value="CELL DIVISION CYCLE PROTEIN 27 HOMOLOG"/>
    <property type="match status" value="1"/>
</dbReference>
<dbReference type="PANTHER" id="PTHR12558">
    <property type="entry name" value="CELL DIVISION CYCLE 16,23,27"/>
    <property type="match status" value="1"/>
</dbReference>
<dbReference type="InterPro" id="IPR011990">
    <property type="entry name" value="TPR-like_helical_dom_sf"/>
</dbReference>
<dbReference type="InterPro" id="IPR019734">
    <property type="entry name" value="TPR_rpt"/>
</dbReference>
<dbReference type="SMART" id="SM00028">
    <property type="entry name" value="TPR"/>
    <property type="match status" value="10"/>
</dbReference>
<comment type="caution">
    <text evidence="3">The sequence shown here is derived from an EMBL/GenBank/DDBJ whole genome shotgun (WGS) entry which is preliminary data.</text>
</comment>
<name>A0A2W5TEC4_9BACT</name>
<dbReference type="PROSITE" id="PS50005">
    <property type="entry name" value="TPR"/>
    <property type="match status" value="2"/>
</dbReference>
<gene>
    <name evidence="3" type="ORF">DI536_15395</name>
</gene>
<evidence type="ECO:0000256" key="1">
    <source>
        <dbReference type="PROSITE-ProRule" id="PRU00339"/>
    </source>
</evidence>
<evidence type="ECO:0000259" key="2">
    <source>
        <dbReference type="Pfam" id="PF23914"/>
    </source>
</evidence>
<dbReference type="Gene3D" id="1.25.40.10">
    <property type="entry name" value="Tetratricopeptide repeat domain"/>
    <property type="match status" value="3"/>
</dbReference>
<accession>A0A2W5TEC4</accession>
<dbReference type="AlphaFoldDB" id="A0A2W5TEC4"/>
<dbReference type="Pfam" id="PF13174">
    <property type="entry name" value="TPR_6"/>
    <property type="match status" value="1"/>
</dbReference>
<dbReference type="SUPFAM" id="SSF48452">
    <property type="entry name" value="TPR-like"/>
    <property type="match status" value="2"/>
</dbReference>
<dbReference type="Pfam" id="PF23914">
    <property type="entry name" value="TPR_CcmH_CycH"/>
    <property type="match status" value="1"/>
</dbReference>
<reference evidence="3 4" key="1">
    <citation type="submission" date="2017-08" db="EMBL/GenBank/DDBJ databases">
        <title>Infants hospitalized years apart are colonized by the same room-sourced microbial strains.</title>
        <authorList>
            <person name="Brooks B."/>
            <person name="Olm M.R."/>
            <person name="Firek B.A."/>
            <person name="Baker R."/>
            <person name="Thomas B.C."/>
            <person name="Morowitz M.J."/>
            <person name="Banfield J.F."/>
        </authorList>
    </citation>
    <scope>NUCLEOTIDE SEQUENCE [LARGE SCALE GENOMIC DNA]</scope>
    <source>
        <strain evidence="3">S2_003_000_R2_14</strain>
    </source>
</reference>
<dbReference type="InterPro" id="IPR056413">
    <property type="entry name" value="TPR_CcmH_CycH"/>
</dbReference>
<feature type="domain" description="Cytochrome c-type biogenesis protein H TPR" evidence="2">
    <location>
        <begin position="304"/>
        <end position="419"/>
    </location>
</feature>